<dbReference type="InterPro" id="IPR020821">
    <property type="entry name" value="ENPP1-3/EXOG-like_nuc-like"/>
</dbReference>
<sequence length="359" mass="39447">MSKAKPMTIAAVSSTLGAGLALLYSTPANEKESVNIPTPQSKSLPSPDEGLVILPNALTENNTTTAAIQEKTPPPVSPIGILKYGNPGPINDKITAISLHGAYDRRTRNPYWVAEHLTRDSVSSVIGRRKNNFRQDPSIPATFRARVSDYSKSGYDRGHQVPANSARWSQEAVDETFKMSNMCPQVGEGFNMHYWAYLEDFCRNLTSRYPSVRVITGPLYLPAKGEDGKWRVSYEVIGQQSAGSGSKDKDEEPLPNVAVPTHFYKIIFGEEENDDHRIGGQVAVGAFVLPNARIANDRDLGDFEVALDNVERASGLEFAQELKSSQRRRLCEEVKCDLKVKDFSDAVEDVTGLMAGAKI</sequence>
<dbReference type="GeneID" id="38111376"/>
<dbReference type="InterPro" id="IPR044925">
    <property type="entry name" value="His-Me_finger_sf"/>
</dbReference>
<dbReference type="GO" id="GO:0046872">
    <property type="term" value="F:metal ion binding"/>
    <property type="evidence" value="ECO:0007669"/>
    <property type="project" value="UniProtKB-KW"/>
</dbReference>
<keyword evidence="8" id="KW-1185">Reference proteome</keyword>
<organism evidence="7 8">
    <name type="scientific">Aspergillus mulundensis</name>
    <dbReference type="NCBI Taxonomy" id="1810919"/>
    <lineage>
        <taxon>Eukaryota</taxon>
        <taxon>Fungi</taxon>
        <taxon>Dikarya</taxon>
        <taxon>Ascomycota</taxon>
        <taxon>Pezizomycotina</taxon>
        <taxon>Eurotiomycetes</taxon>
        <taxon>Eurotiomycetidae</taxon>
        <taxon>Eurotiales</taxon>
        <taxon>Aspergillaceae</taxon>
        <taxon>Aspergillus</taxon>
        <taxon>Aspergillus subgen. Nidulantes</taxon>
    </lineage>
</organism>
<evidence type="ECO:0000256" key="1">
    <source>
        <dbReference type="ARBA" id="ARBA00010052"/>
    </source>
</evidence>
<dbReference type="AlphaFoldDB" id="A0A3D8T588"/>
<comment type="caution">
    <text evidence="7">The sequence shown here is derived from an EMBL/GenBank/DDBJ whole genome shotgun (WGS) entry which is preliminary data.</text>
</comment>
<dbReference type="OrthoDB" id="5418055at2759"/>
<dbReference type="RefSeq" id="XP_026608867.1">
    <property type="nucleotide sequence ID" value="XM_026743022.1"/>
</dbReference>
<evidence type="ECO:0000256" key="4">
    <source>
        <dbReference type="SAM" id="SignalP"/>
    </source>
</evidence>
<dbReference type="GO" id="GO:0006309">
    <property type="term" value="P:apoptotic DNA fragmentation"/>
    <property type="evidence" value="ECO:0007669"/>
    <property type="project" value="TreeGrafter"/>
</dbReference>
<dbReference type="Proteomes" id="UP000256690">
    <property type="component" value="Unassembled WGS sequence"/>
</dbReference>
<evidence type="ECO:0000259" key="5">
    <source>
        <dbReference type="SMART" id="SM00477"/>
    </source>
</evidence>
<dbReference type="GO" id="GO:0000014">
    <property type="term" value="F:single-stranded DNA endodeoxyribonuclease activity"/>
    <property type="evidence" value="ECO:0007669"/>
    <property type="project" value="TreeGrafter"/>
</dbReference>
<proteinExistence type="inferred from homology"/>
<dbReference type="SMART" id="SM00892">
    <property type="entry name" value="Endonuclease_NS"/>
    <property type="match status" value="1"/>
</dbReference>
<evidence type="ECO:0000256" key="2">
    <source>
        <dbReference type="PIRSR" id="PIRSR640255-1"/>
    </source>
</evidence>
<evidence type="ECO:0008006" key="9">
    <source>
        <dbReference type="Google" id="ProtNLM"/>
    </source>
</evidence>
<feature type="chain" id="PRO_5017572869" description="Endonuclease" evidence="4">
    <location>
        <begin position="22"/>
        <end position="359"/>
    </location>
</feature>
<feature type="binding site" evidence="3">
    <location>
        <position position="191"/>
    </location>
    <ligand>
        <name>Mg(2+)</name>
        <dbReference type="ChEBI" id="CHEBI:18420"/>
        <note>catalytic</note>
    </ligand>
</feature>
<keyword evidence="3" id="KW-0479">Metal-binding</keyword>
<dbReference type="SUPFAM" id="SSF54060">
    <property type="entry name" value="His-Me finger endonucleases"/>
    <property type="match status" value="1"/>
</dbReference>
<evidence type="ECO:0000256" key="3">
    <source>
        <dbReference type="PIRSR" id="PIRSR640255-2"/>
    </source>
</evidence>
<dbReference type="InterPro" id="IPR044929">
    <property type="entry name" value="DNA/RNA_non-sp_Endonuclease_sf"/>
</dbReference>
<name>A0A3D8T588_9EURO</name>
<dbReference type="Gene3D" id="3.40.570.10">
    <property type="entry name" value="Extracellular Endonuclease, subunit A"/>
    <property type="match status" value="1"/>
</dbReference>
<protein>
    <recommendedName>
        <fullName evidence="9">Endonuclease</fullName>
    </recommendedName>
</protein>
<keyword evidence="4" id="KW-0732">Signal</keyword>
<feature type="domain" description="DNA/RNA non-specific endonuclease/pyrophosphatase/phosphodiesterase" evidence="6">
    <location>
        <begin position="95"/>
        <end position="325"/>
    </location>
</feature>
<dbReference type="PANTHER" id="PTHR13966">
    <property type="entry name" value="ENDONUCLEASE RELATED"/>
    <property type="match status" value="1"/>
</dbReference>
<feature type="active site" description="Proton acceptor" evidence="2">
    <location>
        <position position="159"/>
    </location>
</feature>
<comment type="similarity">
    <text evidence="1">Belongs to the DNA/RNA non-specific endonuclease family.</text>
</comment>
<dbReference type="InterPro" id="IPR001604">
    <property type="entry name" value="Endo_G_ENPP1-like_dom"/>
</dbReference>
<dbReference type="GO" id="GO:0005634">
    <property type="term" value="C:nucleus"/>
    <property type="evidence" value="ECO:0007669"/>
    <property type="project" value="TreeGrafter"/>
</dbReference>
<dbReference type="STRING" id="1810919.A0A3D8T588"/>
<dbReference type="InterPro" id="IPR040255">
    <property type="entry name" value="Non-specific_endonuclease"/>
</dbReference>
<feature type="domain" description="ENPP1-3/EXOG-like endonuclease/phosphodiesterase" evidence="5">
    <location>
        <begin position="96"/>
        <end position="325"/>
    </location>
</feature>
<evidence type="ECO:0000259" key="6">
    <source>
        <dbReference type="SMART" id="SM00892"/>
    </source>
</evidence>
<feature type="signal peptide" evidence="4">
    <location>
        <begin position="1"/>
        <end position="21"/>
    </location>
</feature>
<dbReference type="Pfam" id="PF01223">
    <property type="entry name" value="Endonuclease_NS"/>
    <property type="match status" value="1"/>
</dbReference>
<dbReference type="CDD" id="cd00091">
    <property type="entry name" value="NUC"/>
    <property type="match status" value="1"/>
</dbReference>
<evidence type="ECO:0000313" key="8">
    <source>
        <dbReference type="Proteomes" id="UP000256690"/>
    </source>
</evidence>
<dbReference type="GO" id="GO:0005743">
    <property type="term" value="C:mitochondrial inner membrane"/>
    <property type="evidence" value="ECO:0007669"/>
    <property type="project" value="TreeGrafter"/>
</dbReference>
<dbReference type="SMART" id="SM00477">
    <property type="entry name" value="NUC"/>
    <property type="match status" value="1"/>
</dbReference>
<dbReference type="EMBL" id="PVWQ01000001">
    <property type="protein sequence ID" value="RDW93684.1"/>
    <property type="molecule type" value="Genomic_DNA"/>
</dbReference>
<dbReference type="GO" id="GO:0004521">
    <property type="term" value="F:RNA endonuclease activity"/>
    <property type="evidence" value="ECO:0007669"/>
    <property type="project" value="TreeGrafter"/>
</dbReference>
<dbReference type="GO" id="GO:0003676">
    <property type="term" value="F:nucleic acid binding"/>
    <property type="evidence" value="ECO:0007669"/>
    <property type="project" value="InterPro"/>
</dbReference>
<reference evidence="7 8" key="1">
    <citation type="journal article" date="2018" name="IMA Fungus">
        <title>IMA Genome-F 9: Draft genome sequence of Annulohypoxylon stygium, Aspergillus mulundensis, Berkeleyomyces basicola (syn. Thielaviopsis basicola), Ceratocystis smalleyi, two Cercospora beticola strains, Coleophoma cylindrospora, Fusarium fracticaudum, Phialophora cf. hyalina, and Morchella septimelata.</title>
        <authorList>
            <person name="Wingfield B.D."/>
            <person name="Bills G.F."/>
            <person name="Dong Y."/>
            <person name="Huang W."/>
            <person name="Nel W.J."/>
            <person name="Swalarsk-Parry B.S."/>
            <person name="Vaghefi N."/>
            <person name="Wilken P.M."/>
            <person name="An Z."/>
            <person name="de Beer Z.W."/>
            <person name="De Vos L."/>
            <person name="Chen L."/>
            <person name="Duong T.A."/>
            <person name="Gao Y."/>
            <person name="Hammerbacher A."/>
            <person name="Kikkert J.R."/>
            <person name="Li Y."/>
            <person name="Li H."/>
            <person name="Li K."/>
            <person name="Li Q."/>
            <person name="Liu X."/>
            <person name="Ma X."/>
            <person name="Naidoo K."/>
            <person name="Pethybridge S.J."/>
            <person name="Sun J."/>
            <person name="Steenkamp E.T."/>
            <person name="van der Nest M.A."/>
            <person name="van Wyk S."/>
            <person name="Wingfield M.J."/>
            <person name="Xiong C."/>
            <person name="Yue Q."/>
            <person name="Zhang X."/>
        </authorList>
    </citation>
    <scope>NUCLEOTIDE SEQUENCE [LARGE SCALE GENOMIC DNA]</scope>
    <source>
        <strain evidence="7 8">DSM 5745</strain>
    </source>
</reference>
<evidence type="ECO:0000313" key="7">
    <source>
        <dbReference type="EMBL" id="RDW93684.1"/>
    </source>
</evidence>
<accession>A0A3D8T588</accession>
<gene>
    <name evidence="7" type="ORF">DSM5745_01006</name>
</gene>
<dbReference type="PANTHER" id="PTHR13966:SF5">
    <property type="entry name" value="ENDONUCLEASE G, MITOCHONDRIAL"/>
    <property type="match status" value="1"/>
</dbReference>